<evidence type="ECO:0000256" key="1">
    <source>
        <dbReference type="SAM" id="SignalP"/>
    </source>
</evidence>
<dbReference type="EMBL" id="MU864608">
    <property type="protein sequence ID" value="KAK4182809.1"/>
    <property type="molecule type" value="Genomic_DNA"/>
</dbReference>
<keyword evidence="1" id="KW-0732">Signal</keyword>
<feature type="chain" id="PRO_5042868495" evidence="1">
    <location>
        <begin position="22"/>
        <end position="58"/>
    </location>
</feature>
<dbReference type="Proteomes" id="UP001302126">
    <property type="component" value="Unassembled WGS sequence"/>
</dbReference>
<feature type="non-terminal residue" evidence="2">
    <location>
        <position position="58"/>
    </location>
</feature>
<sequence>MKTAILSLLPALAAAAPQVLSAPTPNVAPSTVRVVGISLLGSGCPAGTADVQIDATKT</sequence>
<name>A0AAN6WIM6_9PEZI</name>
<accession>A0AAN6WIM6</accession>
<dbReference type="AlphaFoldDB" id="A0AAN6WIM6"/>
<evidence type="ECO:0000313" key="2">
    <source>
        <dbReference type="EMBL" id="KAK4182809.1"/>
    </source>
</evidence>
<comment type="caution">
    <text evidence="2">The sequence shown here is derived from an EMBL/GenBank/DDBJ whole genome shotgun (WGS) entry which is preliminary data.</text>
</comment>
<evidence type="ECO:0000313" key="3">
    <source>
        <dbReference type="Proteomes" id="UP001302126"/>
    </source>
</evidence>
<organism evidence="2 3">
    <name type="scientific">Podospora australis</name>
    <dbReference type="NCBI Taxonomy" id="1536484"/>
    <lineage>
        <taxon>Eukaryota</taxon>
        <taxon>Fungi</taxon>
        <taxon>Dikarya</taxon>
        <taxon>Ascomycota</taxon>
        <taxon>Pezizomycotina</taxon>
        <taxon>Sordariomycetes</taxon>
        <taxon>Sordariomycetidae</taxon>
        <taxon>Sordariales</taxon>
        <taxon>Podosporaceae</taxon>
        <taxon>Podospora</taxon>
    </lineage>
</organism>
<feature type="signal peptide" evidence="1">
    <location>
        <begin position="1"/>
        <end position="21"/>
    </location>
</feature>
<protein>
    <submittedName>
        <fullName evidence="2">Uncharacterized protein</fullName>
    </submittedName>
</protein>
<keyword evidence="3" id="KW-1185">Reference proteome</keyword>
<reference evidence="2" key="1">
    <citation type="journal article" date="2023" name="Mol. Phylogenet. Evol.">
        <title>Genome-scale phylogeny and comparative genomics of the fungal order Sordariales.</title>
        <authorList>
            <person name="Hensen N."/>
            <person name="Bonometti L."/>
            <person name="Westerberg I."/>
            <person name="Brannstrom I.O."/>
            <person name="Guillou S."/>
            <person name="Cros-Aarteil S."/>
            <person name="Calhoun S."/>
            <person name="Haridas S."/>
            <person name="Kuo A."/>
            <person name="Mondo S."/>
            <person name="Pangilinan J."/>
            <person name="Riley R."/>
            <person name="LaButti K."/>
            <person name="Andreopoulos B."/>
            <person name="Lipzen A."/>
            <person name="Chen C."/>
            <person name="Yan M."/>
            <person name="Daum C."/>
            <person name="Ng V."/>
            <person name="Clum A."/>
            <person name="Steindorff A."/>
            <person name="Ohm R.A."/>
            <person name="Martin F."/>
            <person name="Silar P."/>
            <person name="Natvig D.O."/>
            <person name="Lalanne C."/>
            <person name="Gautier V."/>
            <person name="Ament-Velasquez S.L."/>
            <person name="Kruys A."/>
            <person name="Hutchinson M.I."/>
            <person name="Powell A.J."/>
            <person name="Barry K."/>
            <person name="Miller A.N."/>
            <person name="Grigoriev I.V."/>
            <person name="Debuchy R."/>
            <person name="Gladieux P."/>
            <person name="Hiltunen Thoren M."/>
            <person name="Johannesson H."/>
        </authorList>
    </citation>
    <scope>NUCLEOTIDE SEQUENCE</scope>
    <source>
        <strain evidence="2">PSN309</strain>
    </source>
</reference>
<reference evidence="2" key="2">
    <citation type="submission" date="2023-05" db="EMBL/GenBank/DDBJ databases">
        <authorList>
            <consortium name="Lawrence Berkeley National Laboratory"/>
            <person name="Steindorff A."/>
            <person name="Hensen N."/>
            <person name="Bonometti L."/>
            <person name="Westerberg I."/>
            <person name="Brannstrom I.O."/>
            <person name="Guillou S."/>
            <person name="Cros-Aarteil S."/>
            <person name="Calhoun S."/>
            <person name="Haridas S."/>
            <person name="Kuo A."/>
            <person name="Mondo S."/>
            <person name="Pangilinan J."/>
            <person name="Riley R."/>
            <person name="Labutti K."/>
            <person name="Andreopoulos B."/>
            <person name="Lipzen A."/>
            <person name="Chen C."/>
            <person name="Yanf M."/>
            <person name="Daum C."/>
            <person name="Ng V."/>
            <person name="Clum A."/>
            <person name="Ohm R."/>
            <person name="Martin F."/>
            <person name="Silar P."/>
            <person name="Natvig D."/>
            <person name="Lalanne C."/>
            <person name="Gautier V."/>
            <person name="Ament-Velasquez S.L."/>
            <person name="Kruys A."/>
            <person name="Hutchinson M.I."/>
            <person name="Powell A.J."/>
            <person name="Barry K."/>
            <person name="Miller A.N."/>
            <person name="Grigoriev I.V."/>
            <person name="Debuchy R."/>
            <person name="Gladieux P."/>
            <person name="Thoren M.H."/>
            <person name="Johannesson H."/>
        </authorList>
    </citation>
    <scope>NUCLEOTIDE SEQUENCE</scope>
    <source>
        <strain evidence="2">PSN309</strain>
    </source>
</reference>
<gene>
    <name evidence="2" type="ORF">QBC35DRAFT_545717</name>
</gene>
<proteinExistence type="predicted"/>